<dbReference type="PANTHER" id="PTHR28133:SF1">
    <property type="entry name" value="REQUIRED FOR RESPIRATORY GROWTH PROTEIN 7, MITOCHONDRIAL"/>
    <property type="match status" value="1"/>
</dbReference>
<evidence type="ECO:0000256" key="4">
    <source>
        <dbReference type="ARBA" id="ARBA00023128"/>
    </source>
</evidence>
<keyword evidence="7" id="KW-1185">Reference proteome</keyword>
<dbReference type="AlphaFoldDB" id="A0A1D8PU42"/>
<reference evidence="6 7" key="1">
    <citation type="journal article" date="2004" name="Proc. Natl. Acad. Sci. U.S.A.">
        <title>The diploid genome sequence of Candida albicans.</title>
        <authorList>
            <person name="Jones T."/>
            <person name="Federspiel N.A."/>
            <person name="Chibana H."/>
            <person name="Dungan J."/>
            <person name="Kalman S."/>
            <person name="Magee B.B."/>
            <person name="Newport G."/>
            <person name="Thorstenson Y.R."/>
            <person name="Agabian N."/>
            <person name="Magee P.T."/>
            <person name="Davis R.W."/>
            <person name="Scherer S."/>
        </authorList>
    </citation>
    <scope>NUCLEOTIDE SEQUENCE [LARGE SCALE GENOMIC DNA]</scope>
    <source>
        <strain evidence="7">SC5314 / ATCC MYA-2876</strain>
    </source>
</reference>
<proteinExistence type="inferred from homology"/>
<reference evidence="6 7" key="3">
    <citation type="journal article" date="2013" name="Genome Biol.">
        <title>Assembly of a phased diploid Candida albicans genome facilitates allele-specific measurements and provides a simple model for repeat and indel structure.</title>
        <authorList>
            <person name="Muzzey D."/>
            <person name="Schwartz K."/>
            <person name="Weissman J.S."/>
            <person name="Sherlock G."/>
        </authorList>
    </citation>
    <scope>NUCLEOTIDE SEQUENCE [LARGE SCALE GENOMIC DNA]</scope>
    <source>
        <strain evidence="7">SC5314 / ATCC MYA-2876</strain>
    </source>
</reference>
<evidence type="ECO:0000313" key="5">
    <source>
        <dbReference type="CGD" id="CAL0000182141"/>
    </source>
</evidence>
<dbReference type="CGD" id="CAL0000182141">
    <property type="gene designation" value="orf19.7588"/>
</dbReference>
<protein>
    <recommendedName>
        <fullName evidence="3">Required for respiratory growth protein 7, mitochondrial</fullName>
    </recommendedName>
</protein>
<evidence type="ECO:0000256" key="1">
    <source>
        <dbReference type="ARBA" id="ARBA00004173"/>
    </source>
</evidence>
<keyword evidence="4" id="KW-0496">Mitochondrion</keyword>
<dbReference type="OrthoDB" id="20734at2759"/>
<evidence type="ECO:0000313" key="7">
    <source>
        <dbReference type="Proteomes" id="UP000000559"/>
    </source>
</evidence>
<dbReference type="OMA" id="YYENEYA"/>
<dbReference type="InParanoid" id="A0A1D8PU42"/>
<dbReference type="FunCoup" id="A0A1D8PU42">
    <property type="interactions" value="46"/>
</dbReference>
<gene>
    <name evidence="6" type="ordered locus">CAALFM_CR10120CA</name>
    <name evidence="5" type="ordered locus">orf19.7588</name>
</gene>
<dbReference type="RefSeq" id="XP_719350.1">
    <property type="nucleotide sequence ID" value="XM_714257.1"/>
</dbReference>
<comment type="subcellular location">
    <subcellularLocation>
        <location evidence="1">Mitochondrion</location>
    </subcellularLocation>
</comment>
<dbReference type="InterPro" id="IPR018828">
    <property type="entry name" value="RRG7"/>
</dbReference>
<reference evidence="6 7" key="2">
    <citation type="journal article" date="2007" name="Genome Biol.">
        <title>Assembly of the Candida albicans genome into sixteen supercontigs aligned on the eight chromosomes.</title>
        <authorList>
            <person name="van het Hoog M."/>
            <person name="Rast T.J."/>
            <person name="Martchenko M."/>
            <person name="Grindle S."/>
            <person name="Dignard D."/>
            <person name="Hogues H."/>
            <person name="Cuomo C."/>
            <person name="Berriman M."/>
            <person name="Scherer S."/>
            <person name="Magee B.B."/>
            <person name="Whiteway M."/>
            <person name="Chibana H."/>
            <person name="Nantel A."/>
            <person name="Magee P.T."/>
        </authorList>
    </citation>
    <scope>GENOME REANNOTATION</scope>
    <source>
        <strain evidence="7">SC5314 / ATCC MYA-2876</strain>
    </source>
</reference>
<evidence type="ECO:0000313" key="6">
    <source>
        <dbReference type="EMBL" id="AOW31664.1"/>
    </source>
</evidence>
<dbReference type="KEGG" id="cal:CAALFM_CR10120CA"/>
<dbReference type="EMBL" id="CP017630">
    <property type="protein sequence ID" value="AOW31664.1"/>
    <property type="molecule type" value="Genomic_DNA"/>
</dbReference>
<dbReference type="PANTHER" id="PTHR28133">
    <property type="entry name" value="REQUIRED FOR RESPIRATORY GROWTH PROTEIN 7, MITOCHONDRIAL"/>
    <property type="match status" value="1"/>
</dbReference>
<organism evidence="6 7">
    <name type="scientific">Candida albicans (strain SC5314 / ATCC MYA-2876)</name>
    <name type="common">Yeast</name>
    <dbReference type="NCBI Taxonomy" id="237561"/>
    <lineage>
        <taxon>Eukaryota</taxon>
        <taxon>Fungi</taxon>
        <taxon>Dikarya</taxon>
        <taxon>Ascomycota</taxon>
        <taxon>Saccharomycotina</taxon>
        <taxon>Pichiomycetes</taxon>
        <taxon>Debaryomycetaceae</taxon>
        <taxon>Candida/Lodderomyces clade</taxon>
        <taxon>Candida</taxon>
    </lineage>
</organism>
<dbReference type="Pfam" id="PF10356">
    <property type="entry name" value="RRG7"/>
    <property type="match status" value="1"/>
</dbReference>
<dbReference type="Proteomes" id="UP000000559">
    <property type="component" value="Chromosome R"/>
</dbReference>
<comment type="similarity">
    <text evidence="2">Belongs to the RRG7 family.</text>
</comment>
<sequence length="273" mass="31320">MISILRQPIYIILNNSLSTTSLRGLKFSAIQDCQQYLSYCSKNSINTGSTVFRGTLYELHVKAFFEKYLNCENLIKNGGAYDNGVDIIGKWNLSPFYNEQEREYEYDTKPIKLSSKSILKYSQESKFNIASNPISLINDIQVLIQCKNVKKKPDAKIIRELSGILDFHKFNKKSTFMFIVTPYPCTPQAVVQLDTTNHAIIHFMISPLTNNSVKITRNQDNDDNDNDYSGDSFFNLDSWKGGDLKLVYMNRQARKLLSGLNMEQKLKLISFID</sequence>
<dbReference type="GeneID" id="3638969"/>
<dbReference type="VEuPathDB" id="FungiDB:CR_10120C_A"/>
<evidence type="ECO:0000256" key="3">
    <source>
        <dbReference type="ARBA" id="ARBA00014638"/>
    </source>
</evidence>
<accession>A0A1D8PU42</accession>
<dbReference type="eggNOG" id="ENOG502RZ1Q">
    <property type="taxonomic scope" value="Eukaryota"/>
</dbReference>
<dbReference type="GO" id="GO:0005739">
    <property type="term" value="C:mitochondrion"/>
    <property type="evidence" value="ECO:0007669"/>
    <property type="project" value="UniProtKB-SubCell"/>
</dbReference>
<name>A0A1D8PU42_CANAL</name>
<evidence type="ECO:0000256" key="2">
    <source>
        <dbReference type="ARBA" id="ARBA00009554"/>
    </source>
</evidence>